<dbReference type="EMBL" id="AP014924">
    <property type="protein sequence ID" value="BAS28158.1"/>
    <property type="molecule type" value="Genomic_DNA"/>
</dbReference>
<name>A0A0K2SM19_LIMPI</name>
<keyword evidence="3 6" id="KW-0812">Transmembrane</keyword>
<dbReference type="Gene3D" id="1.20.1640.10">
    <property type="entry name" value="Multidrug efflux transporter AcrB transmembrane domain"/>
    <property type="match status" value="2"/>
</dbReference>
<dbReference type="AlphaFoldDB" id="A0A0K2SM19"/>
<dbReference type="InterPro" id="IPR050545">
    <property type="entry name" value="Mycobact_MmpL"/>
</dbReference>
<keyword evidence="5 6" id="KW-0472">Membrane</keyword>
<evidence type="ECO:0000256" key="6">
    <source>
        <dbReference type="SAM" id="Phobius"/>
    </source>
</evidence>
<protein>
    <submittedName>
        <fullName evidence="8">Efflux transporter</fullName>
    </submittedName>
</protein>
<evidence type="ECO:0000313" key="8">
    <source>
        <dbReference type="EMBL" id="BAS28158.1"/>
    </source>
</evidence>
<feature type="transmembrane region" description="Helical" evidence="6">
    <location>
        <begin position="675"/>
        <end position="693"/>
    </location>
</feature>
<dbReference type="SUPFAM" id="SSF82693">
    <property type="entry name" value="Multidrug efflux transporter AcrB pore domain, PN1, PN2, PC1 and PC2 subdomains"/>
    <property type="match status" value="1"/>
</dbReference>
<dbReference type="Pfam" id="PF03176">
    <property type="entry name" value="MMPL"/>
    <property type="match status" value="2"/>
</dbReference>
<evidence type="ECO:0000256" key="5">
    <source>
        <dbReference type="ARBA" id="ARBA00023136"/>
    </source>
</evidence>
<evidence type="ECO:0000256" key="1">
    <source>
        <dbReference type="ARBA" id="ARBA00004651"/>
    </source>
</evidence>
<keyword evidence="9" id="KW-1185">Reference proteome</keyword>
<reference evidence="9" key="2">
    <citation type="journal article" date="2016" name="Int. J. Syst. Evol. Microbiol.">
        <title>Complete genome sequence and cell structure of Limnochorda pilosa, a Gram-negative spore-former within the phylum Firmicutes.</title>
        <authorList>
            <person name="Watanabe M."/>
            <person name="Kojima H."/>
            <person name="Fukui M."/>
        </authorList>
    </citation>
    <scope>NUCLEOTIDE SEQUENCE [LARGE SCALE GENOMIC DNA]</scope>
    <source>
        <strain evidence="9">HC45</strain>
    </source>
</reference>
<reference evidence="9" key="1">
    <citation type="submission" date="2015-07" db="EMBL/GenBank/DDBJ databases">
        <title>Complete genome sequence and phylogenetic analysis of Limnochorda pilosa.</title>
        <authorList>
            <person name="Watanabe M."/>
            <person name="Kojima H."/>
            <person name="Fukui M."/>
        </authorList>
    </citation>
    <scope>NUCLEOTIDE SEQUENCE [LARGE SCALE GENOMIC DNA]</scope>
    <source>
        <strain evidence="9">HC45</strain>
    </source>
</reference>
<sequence length="795" mass="85121">MQGGGGSWSLIGRPIAREVPAIGSLARLVERRPVWVMAAVAIVTVLLGCGMKDLRIATDAKSFFAEGDPEIEAFNRVGDRFGGIDSIAVALRAADVFQPDVLRALDRLTAALEQVAGVRTVRSLANIEDLRASEGILEVTPLVTRLPATPEEAEALAARIDSDPLYSGTLVSRDREVALILVQPEPGQNSVDVADRIVRALEPERPSLPEGVTLHLAGMPVLTRDLNEALRRDLGFLVPLTLLLISLILWLGFRTGAGVLLPMSTVLLSVVWTFGLMGHLGMPVSQLGAIVPVLLVSVGSAYGIHMVARYHEECEILSPGAAARERVLRNVGLAVILSGVTTMAGFASNALAPIVRVAEFGTMTAFGVGVALLLSVTWIPALQRSILGAAARPRTRVARWIDSILARLATGGRRHRGLVILATLAVVILSLTGLVRVRTDSNFAYFFPPGNPTREAFDLIAREFGGADTLEVMVEGDIQDPEILRRIAAFEEDLSRSPLIHDPLAITDLLARAQRVMHDDDPAWDRVPETREAAAQYLLLLSFGGRDLLEPLITFDASAAKIQARVDGTDSQARRESLALAEQAVRRHFGDRSHPVTPTPVQVTVTGTPVLGEALVRRVVRSQVQSLAASFIAIFEVMLLLTRSPLHALVTTVPIGLAVLINFGVLGWAGIPLDVITVLVSSIAIGIGIDYSIHVYSRYREERQAGRVVDDALREAVTGAGQAVFLNAAAVVAGFLVLTASAFGPLQYLGGLVSLTMVVSFVSAIAVLPGLLYLVDGRPRVAPARGSRATRDRRA</sequence>
<evidence type="ECO:0000256" key="2">
    <source>
        <dbReference type="ARBA" id="ARBA00022475"/>
    </source>
</evidence>
<feature type="transmembrane region" description="Helical" evidence="6">
    <location>
        <begin position="360"/>
        <end position="382"/>
    </location>
</feature>
<dbReference type="KEGG" id="lpil:LIP_2317"/>
<feature type="transmembrane region" description="Helical" evidence="6">
    <location>
        <begin position="331"/>
        <end position="354"/>
    </location>
</feature>
<feature type="transmembrane region" description="Helical" evidence="6">
    <location>
        <begin position="624"/>
        <end position="641"/>
    </location>
</feature>
<evidence type="ECO:0000313" key="9">
    <source>
        <dbReference type="Proteomes" id="UP000065807"/>
    </source>
</evidence>
<dbReference type="Proteomes" id="UP000065807">
    <property type="component" value="Chromosome"/>
</dbReference>
<keyword evidence="4 6" id="KW-1133">Transmembrane helix</keyword>
<dbReference type="PROSITE" id="PS50156">
    <property type="entry name" value="SSD"/>
    <property type="match status" value="2"/>
</dbReference>
<keyword evidence="2" id="KW-1003">Cell membrane</keyword>
<dbReference type="InterPro" id="IPR000731">
    <property type="entry name" value="SSD"/>
</dbReference>
<evidence type="ECO:0000256" key="4">
    <source>
        <dbReference type="ARBA" id="ARBA00022989"/>
    </source>
</evidence>
<feature type="transmembrane region" description="Helical" evidence="6">
    <location>
        <begin position="34"/>
        <end position="51"/>
    </location>
</feature>
<dbReference type="SUPFAM" id="SSF82866">
    <property type="entry name" value="Multidrug efflux transporter AcrB transmembrane domain"/>
    <property type="match status" value="2"/>
</dbReference>
<evidence type="ECO:0000256" key="3">
    <source>
        <dbReference type="ARBA" id="ARBA00022692"/>
    </source>
</evidence>
<feature type="transmembrane region" description="Helical" evidence="6">
    <location>
        <begin position="417"/>
        <end position="435"/>
    </location>
</feature>
<gene>
    <name evidence="8" type="ORF">LIP_2317</name>
</gene>
<accession>A0A0K2SM19</accession>
<feature type="transmembrane region" description="Helical" evidence="6">
    <location>
        <begin position="234"/>
        <end position="253"/>
    </location>
</feature>
<proteinExistence type="predicted"/>
<dbReference type="PATRIC" id="fig|1555112.3.peg.2363"/>
<feature type="transmembrane region" description="Helical" evidence="6">
    <location>
        <begin position="648"/>
        <end position="669"/>
    </location>
</feature>
<dbReference type="GO" id="GO:0005886">
    <property type="term" value="C:plasma membrane"/>
    <property type="evidence" value="ECO:0007669"/>
    <property type="project" value="UniProtKB-SubCell"/>
</dbReference>
<organism evidence="8 9">
    <name type="scientific">Limnochorda pilosa</name>
    <dbReference type="NCBI Taxonomy" id="1555112"/>
    <lineage>
        <taxon>Bacteria</taxon>
        <taxon>Bacillati</taxon>
        <taxon>Bacillota</taxon>
        <taxon>Limnochordia</taxon>
        <taxon>Limnochordales</taxon>
        <taxon>Limnochordaceae</taxon>
        <taxon>Limnochorda</taxon>
    </lineage>
</organism>
<dbReference type="InterPro" id="IPR004869">
    <property type="entry name" value="MMPL_dom"/>
</dbReference>
<feature type="domain" description="SSD" evidence="7">
    <location>
        <begin position="265"/>
        <end position="385"/>
    </location>
</feature>
<evidence type="ECO:0000259" key="7">
    <source>
        <dbReference type="PROSITE" id="PS50156"/>
    </source>
</evidence>
<dbReference type="PANTHER" id="PTHR33406">
    <property type="entry name" value="MEMBRANE PROTEIN MJ1562-RELATED"/>
    <property type="match status" value="1"/>
</dbReference>
<dbReference type="PANTHER" id="PTHR33406:SF13">
    <property type="entry name" value="MEMBRANE PROTEIN YDFJ"/>
    <property type="match status" value="1"/>
</dbReference>
<comment type="subcellular location">
    <subcellularLocation>
        <location evidence="1">Cell membrane</location>
        <topology evidence="1">Multi-pass membrane protein</topology>
    </subcellularLocation>
</comment>
<feature type="transmembrane region" description="Helical" evidence="6">
    <location>
        <begin position="752"/>
        <end position="775"/>
    </location>
</feature>
<feature type="domain" description="SSD" evidence="7">
    <location>
        <begin position="648"/>
        <end position="774"/>
    </location>
</feature>
<dbReference type="STRING" id="1555112.LIP_2317"/>
<feature type="transmembrane region" description="Helical" evidence="6">
    <location>
        <begin position="724"/>
        <end position="746"/>
    </location>
</feature>